<keyword evidence="2" id="KW-1185">Reference proteome</keyword>
<dbReference type="OrthoDB" id="2107880at2759"/>
<dbReference type="EMBL" id="MU005794">
    <property type="protein sequence ID" value="KAF2702676.1"/>
    <property type="molecule type" value="Genomic_DNA"/>
</dbReference>
<name>A0A6G1JPZ8_9PLEO</name>
<proteinExistence type="predicted"/>
<dbReference type="GO" id="GO:0034551">
    <property type="term" value="P:mitochondrial respiratory chain complex III assembly"/>
    <property type="evidence" value="ECO:0007669"/>
    <property type="project" value="TreeGrafter"/>
</dbReference>
<dbReference type="Pfam" id="PF20180">
    <property type="entry name" value="UQCC2_CBP6"/>
    <property type="match status" value="1"/>
</dbReference>
<organism evidence="1 2">
    <name type="scientific">Pleomassaria siparia CBS 279.74</name>
    <dbReference type="NCBI Taxonomy" id="1314801"/>
    <lineage>
        <taxon>Eukaryota</taxon>
        <taxon>Fungi</taxon>
        <taxon>Dikarya</taxon>
        <taxon>Ascomycota</taxon>
        <taxon>Pezizomycotina</taxon>
        <taxon>Dothideomycetes</taxon>
        <taxon>Pleosporomycetidae</taxon>
        <taxon>Pleosporales</taxon>
        <taxon>Pleomassariaceae</taxon>
        <taxon>Pleomassaria</taxon>
    </lineage>
</organism>
<dbReference type="Proteomes" id="UP000799428">
    <property type="component" value="Unassembled WGS sequence"/>
</dbReference>
<evidence type="ECO:0000313" key="1">
    <source>
        <dbReference type="EMBL" id="KAF2702676.1"/>
    </source>
</evidence>
<dbReference type="GO" id="GO:0043022">
    <property type="term" value="F:ribosome binding"/>
    <property type="evidence" value="ECO:0007669"/>
    <property type="project" value="InterPro"/>
</dbReference>
<evidence type="ECO:0008006" key="3">
    <source>
        <dbReference type="Google" id="ProtNLM"/>
    </source>
</evidence>
<protein>
    <recommendedName>
        <fullName evidence="3">Mitochondrial nucleoid factor 1</fullName>
    </recommendedName>
</protein>
<dbReference type="GO" id="GO:0061671">
    <property type="term" value="C:Cbp3p-Cbp6 complex"/>
    <property type="evidence" value="ECO:0007669"/>
    <property type="project" value="InterPro"/>
</dbReference>
<dbReference type="InterPro" id="IPR037653">
    <property type="entry name" value="Cbp6"/>
</dbReference>
<reference evidence="1" key="1">
    <citation type="journal article" date="2020" name="Stud. Mycol.">
        <title>101 Dothideomycetes genomes: a test case for predicting lifestyles and emergence of pathogens.</title>
        <authorList>
            <person name="Haridas S."/>
            <person name="Albert R."/>
            <person name="Binder M."/>
            <person name="Bloem J."/>
            <person name="Labutti K."/>
            <person name="Salamov A."/>
            <person name="Andreopoulos B."/>
            <person name="Baker S."/>
            <person name="Barry K."/>
            <person name="Bills G."/>
            <person name="Bluhm B."/>
            <person name="Cannon C."/>
            <person name="Castanera R."/>
            <person name="Culley D."/>
            <person name="Daum C."/>
            <person name="Ezra D."/>
            <person name="Gonzalez J."/>
            <person name="Henrissat B."/>
            <person name="Kuo A."/>
            <person name="Liang C."/>
            <person name="Lipzen A."/>
            <person name="Lutzoni F."/>
            <person name="Magnuson J."/>
            <person name="Mondo S."/>
            <person name="Nolan M."/>
            <person name="Ohm R."/>
            <person name="Pangilinan J."/>
            <person name="Park H.-J."/>
            <person name="Ramirez L."/>
            <person name="Alfaro M."/>
            <person name="Sun H."/>
            <person name="Tritt A."/>
            <person name="Yoshinaga Y."/>
            <person name="Zwiers L.-H."/>
            <person name="Turgeon B."/>
            <person name="Goodwin S."/>
            <person name="Spatafora J."/>
            <person name="Crous P."/>
            <person name="Grigoriev I."/>
        </authorList>
    </citation>
    <scope>NUCLEOTIDE SEQUENCE</scope>
    <source>
        <strain evidence="1">CBS 279.74</strain>
    </source>
</reference>
<accession>A0A6G1JPZ8</accession>
<gene>
    <name evidence="1" type="ORF">K504DRAFT_419839</name>
</gene>
<evidence type="ECO:0000313" key="2">
    <source>
        <dbReference type="Proteomes" id="UP000799428"/>
    </source>
</evidence>
<dbReference type="AlphaFoldDB" id="A0A6G1JPZ8"/>
<sequence>MANPQTLAKHYARLLSLWPKDALRPNLPFTKTIEYRALAFGLKPETAAESTKTTDVKKTAAPYKPGDARVELANVNALFLLLEDKFKRKHLLPPEALKPTSNPGHYDRLMEEIERAPKKSWWSAKVDEWKMKIRWK</sequence>
<dbReference type="PANTHER" id="PTHR28250">
    <property type="entry name" value="CYTOCHROME B PRE-MRNA-PROCESSING PROTEIN 6"/>
    <property type="match status" value="1"/>
</dbReference>
<dbReference type="PANTHER" id="PTHR28250:SF1">
    <property type="entry name" value="CYTOCHROME B PRE-MRNA-PROCESSING PROTEIN 6"/>
    <property type="match status" value="1"/>
</dbReference>